<proteinExistence type="predicted"/>
<dbReference type="GeneID" id="40381416"/>
<dbReference type="Pfam" id="PF17285">
    <property type="entry name" value="PRMT5_TIM"/>
    <property type="match status" value="1"/>
</dbReference>
<evidence type="ECO:0000256" key="2">
    <source>
        <dbReference type="ARBA" id="ARBA00022679"/>
    </source>
</evidence>
<dbReference type="SUPFAM" id="SSF53335">
    <property type="entry name" value="S-adenosyl-L-methionine-dependent methyltransferases"/>
    <property type="match status" value="1"/>
</dbReference>
<dbReference type="InterPro" id="IPR035247">
    <property type="entry name" value="PRMT5_TIM"/>
</dbReference>
<evidence type="ECO:0000259" key="8">
    <source>
        <dbReference type="Pfam" id="PF17286"/>
    </source>
</evidence>
<feature type="domain" description="PRMT5 oligomerisation" evidence="8">
    <location>
        <begin position="501"/>
        <end position="773"/>
    </location>
</feature>
<dbReference type="GO" id="GO:0005634">
    <property type="term" value="C:nucleus"/>
    <property type="evidence" value="ECO:0007669"/>
    <property type="project" value="TreeGrafter"/>
</dbReference>
<dbReference type="KEGG" id="pkz:C5L36_0A03080"/>
<dbReference type="InterPro" id="IPR029063">
    <property type="entry name" value="SAM-dependent_MTases_sf"/>
</dbReference>
<dbReference type="VEuPathDB" id="FungiDB:C5L36_0A03080"/>
<dbReference type="EMBL" id="CP028773">
    <property type="protein sequence ID" value="AWU73706.1"/>
    <property type="molecule type" value="Genomic_DNA"/>
</dbReference>
<evidence type="ECO:0000256" key="4">
    <source>
        <dbReference type="PROSITE-ProRule" id="PRU01015"/>
    </source>
</evidence>
<organism evidence="9 10">
    <name type="scientific">Pichia kudriavzevii</name>
    <name type="common">Yeast</name>
    <name type="synonym">Issatchenkia orientalis</name>
    <dbReference type="NCBI Taxonomy" id="4909"/>
    <lineage>
        <taxon>Eukaryota</taxon>
        <taxon>Fungi</taxon>
        <taxon>Dikarya</taxon>
        <taxon>Ascomycota</taxon>
        <taxon>Saccharomycotina</taxon>
        <taxon>Pichiomycetes</taxon>
        <taxon>Pichiales</taxon>
        <taxon>Pichiaceae</taxon>
        <taxon>Pichia</taxon>
    </lineage>
</organism>
<keyword evidence="1 4" id="KW-0489">Methyltransferase</keyword>
<dbReference type="RefSeq" id="XP_029319183.1">
    <property type="nucleotide sequence ID" value="XM_029463323.1"/>
</dbReference>
<reference evidence="9 10" key="1">
    <citation type="submission" date="2018-06" db="EMBL/GenBank/DDBJ databases">
        <title>Population genomics shows no distinction between pathogenic Candida krusei and environmental Pichia kudriavzevii: One species, four names.</title>
        <authorList>
            <person name="Douglass A.P."/>
            <person name="Offei B."/>
            <person name="Braun-Galleani S."/>
            <person name="Coughlan A.Y."/>
            <person name="Martos A."/>
            <person name="Ortiz-Merino R.A."/>
            <person name="Byrne K.P."/>
            <person name="Wolfe K.H."/>
        </authorList>
    </citation>
    <scope>NUCLEOTIDE SEQUENCE [LARGE SCALE GENOMIC DNA]</scope>
    <source>
        <strain evidence="9 10">CBS573</strain>
    </source>
</reference>
<dbReference type="Proteomes" id="UP000249293">
    <property type="component" value="Chromosome 1"/>
</dbReference>
<dbReference type="GO" id="GO:0016274">
    <property type="term" value="F:protein-arginine N-methyltransferase activity"/>
    <property type="evidence" value="ECO:0007669"/>
    <property type="project" value="InterPro"/>
</dbReference>
<name>A0A2U9QXI1_PICKU</name>
<feature type="domain" description="PRMT5 TIM barrel" evidence="7">
    <location>
        <begin position="32"/>
        <end position="293"/>
    </location>
</feature>
<evidence type="ECO:0008006" key="11">
    <source>
        <dbReference type="Google" id="ProtNLM"/>
    </source>
</evidence>
<dbReference type="Gene3D" id="2.70.160.11">
    <property type="entry name" value="Hnrnp arginine n-methyltransferase1"/>
    <property type="match status" value="1"/>
</dbReference>
<keyword evidence="3 4" id="KW-0949">S-adenosyl-L-methionine</keyword>
<dbReference type="PANTHER" id="PTHR10738:SF0">
    <property type="entry name" value="PROTEIN ARGININE N-METHYLTRANSFERASE 5"/>
    <property type="match status" value="1"/>
</dbReference>
<dbReference type="InterPro" id="IPR035248">
    <property type="entry name" value="PRMT5_C"/>
</dbReference>
<dbReference type="GO" id="GO:0032259">
    <property type="term" value="P:methylation"/>
    <property type="evidence" value="ECO:0007669"/>
    <property type="project" value="UniProtKB-KW"/>
</dbReference>
<accession>A0A2U9QXI1</accession>
<evidence type="ECO:0000256" key="5">
    <source>
        <dbReference type="SAM" id="MobiDB-lite"/>
    </source>
</evidence>
<feature type="domain" description="PRMT5 arginine-N-methyltransferase" evidence="6">
    <location>
        <begin position="327"/>
        <end position="485"/>
    </location>
</feature>
<protein>
    <recommendedName>
        <fullName evidence="11">Protein arginine N-methyltransferase</fullName>
    </recommendedName>
</protein>
<dbReference type="Pfam" id="PF17286">
    <property type="entry name" value="PRMT5_C"/>
    <property type="match status" value="1"/>
</dbReference>
<evidence type="ECO:0000313" key="9">
    <source>
        <dbReference type="EMBL" id="AWU73706.1"/>
    </source>
</evidence>
<dbReference type="GO" id="GO:0005829">
    <property type="term" value="C:cytosol"/>
    <property type="evidence" value="ECO:0007669"/>
    <property type="project" value="TreeGrafter"/>
</dbReference>
<dbReference type="STRING" id="4909.A0A2U9QXI1"/>
<sequence length="779" mass="89230">MPLGLIGLKPQPHTWRKAKEDVAFYKKCFADGYSCFLLPITNQSYKEVCKSYFHSSPKSMDTLNAPFPEFHHTDLHPCLDIYNIVGLVSSWLELDNDDLIINEFSSQVLINELSYGHHLGIDKYMLSPPKNINNIQVYASNIAKILKLFPSIQISISLPMCQDYNESNKEFFDLYSTWDTWNVIRTLCNYNENLHVSLGAPMTNIPSAVLDRWLHEPISFYLISVTKFISNAKSYPVLNKFNQLILWKMLQFKSLELPVIILHGVDRIGQENELVEYDSNKKSTYLSYIQHLVSISKKSSFVPYISEFILSELKDSGVSKQFINSPAVLQCPLEPLTENLQDYTYNLFEKDSFKYEQYGRAFIKALIQLNKSWNLEEKPHILFLGPGRGPLIDKFFDALELLQTPSENFTITAIERNPAVMIYLKQRNSQLWKNNVNILNMDARDYDNSQYAALHSKVNMVISELIGSFGCNELMPECIDSISNSVFCDPHCVFIPQKLDCYVAPVLAPKYWKLALKLSFDKMYIPMIPEMELFSERPEPVWSFVSESKKNNQHLQQTHQGSTNHNDSNSSDNVCTIDNAFSTNNLFRNKHNSRNSRISIQIEKKGTLHGLAGYFKAALFDDIEVSNLPKEVGMRDCVSWLPAFFPLESPLNMFEGQEVSVFMQRICSGPNVWYEWSVQGFLYTLLTNSLAHIPHNSQENSRLTNSSQMLSTSNNPSPKKNSMKHINSPANSYDDANAQYTMSLERNLVSINENKVRLCTGTSRIHNLNGCGFKLKLIQ</sequence>
<dbReference type="PANTHER" id="PTHR10738">
    <property type="entry name" value="PROTEIN ARGININE N-METHYLTRANSFERASE 5"/>
    <property type="match status" value="1"/>
</dbReference>
<dbReference type="GO" id="GO:0006355">
    <property type="term" value="P:regulation of DNA-templated transcription"/>
    <property type="evidence" value="ECO:0007669"/>
    <property type="project" value="TreeGrafter"/>
</dbReference>
<keyword evidence="10" id="KW-1185">Reference proteome</keyword>
<dbReference type="Gene3D" id="3.40.50.150">
    <property type="entry name" value="Vaccinia Virus protein VP39"/>
    <property type="match status" value="1"/>
</dbReference>
<dbReference type="PROSITE" id="PS51678">
    <property type="entry name" value="SAM_MT_PRMT"/>
    <property type="match status" value="1"/>
</dbReference>
<feature type="region of interest" description="Disordered" evidence="5">
    <location>
        <begin position="697"/>
        <end position="728"/>
    </location>
</feature>
<dbReference type="Pfam" id="PF05185">
    <property type="entry name" value="PRMT5"/>
    <property type="match status" value="1"/>
</dbReference>
<gene>
    <name evidence="9" type="ORF">C5L36_0A03080</name>
</gene>
<dbReference type="InterPro" id="IPR025799">
    <property type="entry name" value="Arg_MeTrfase"/>
</dbReference>
<dbReference type="AlphaFoldDB" id="A0A2U9QXI1"/>
<evidence type="ECO:0000256" key="1">
    <source>
        <dbReference type="ARBA" id="ARBA00022603"/>
    </source>
</evidence>
<evidence type="ECO:0000256" key="3">
    <source>
        <dbReference type="ARBA" id="ARBA00022691"/>
    </source>
</evidence>
<evidence type="ECO:0000259" key="6">
    <source>
        <dbReference type="Pfam" id="PF05185"/>
    </source>
</evidence>
<feature type="compositionally biased region" description="Polar residues" evidence="5">
    <location>
        <begin position="697"/>
        <end position="712"/>
    </location>
</feature>
<dbReference type="InterPro" id="IPR035075">
    <property type="entry name" value="PRMT5"/>
</dbReference>
<evidence type="ECO:0000259" key="7">
    <source>
        <dbReference type="Pfam" id="PF17285"/>
    </source>
</evidence>
<keyword evidence="2 4" id="KW-0808">Transferase</keyword>
<dbReference type="Gene3D" id="3.20.20.150">
    <property type="entry name" value="Divalent-metal-dependent TIM barrel enzymes"/>
    <property type="match status" value="1"/>
</dbReference>
<dbReference type="OrthoDB" id="1368803at2759"/>
<evidence type="ECO:0000313" key="10">
    <source>
        <dbReference type="Proteomes" id="UP000249293"/>
    </source>
</evidence>